<feature type="compositionally biased region" description="Low complexity" evidence="8">
    <location>
        <begin position="1089"/>
        <end position="1103"/>
    </location>
</feature>
<feature type="compositionally biased region" description="Basic and acidic residues" evidence="8">
    <location>
        <begin position="273"/>
        <end position="304"/>
    </location>
</feature>
<feature type="region of interest" description="Disordered" evidence="8">
    <location>
        <begin position="372"/>
        <end position="401"/>
    </location>
</feature>
<feature type="region of interest" description="Disordered" evidence="8">
    <location>
        <begin position="419"/>
        <end position="457"/>
    </location>
</feature>
<feature type="compositionally biased region" description="Polar residues" evidence="8">
    <location>
        <begin position="1022"/>
        <end position="1037"/>
    </location>
</feature>
<keyword evidence="5 7" id="KW-0863">Zinc-finger</keyword>
<dbReference type="GO" id="GO:0006511">
    <property type="term" value="P:ubiquitin-dependent protein catabolic process"/>
    <property type="evidence" value="ECO:0007669"/>
    <property type="project" value="TreeGrafter"/>
</dbReference>
<dbReference type="Pfam" id="PF01753">
    <property type="entry name" value="zf-MYND"/>
    <property type="match status" value="1"/>
</dbReference>
<name>A0A4Q1BW92_TREME</name>
<dbReference type="VEuPathDB" id="FungiDB:TREMEDRAFT_44669"/>
<dbReference type="Proteomes" id="UP000289152">
    <property type="component" value="Unassembled WGS sequence"/>
</dbReference>
<dbReference type="GO" id="GO:0005737">
    <property type="term" value="C:cytoplasm"/>
    <property type="evidence" value="ECO:0007669"/>
    <property type="project" value="UniProtKB-SubCell"/>
</dbReference>
<feature type="region of interest" description="Disordered" evidence="8">
    <location>
        <begin position="791"/>
        <end position="815"/>
    </location>
</feature>
<evidence type="ECO:0000256" key="7">
    <source>
        <dbReference type="PROSITE-ProRule" id="PRU00134"/>
    </source>
</evidence>
<evidence type="ECO:0000256" key="4">
    <source>
        <dbReference type="ARBA" id="ARBA00022723"/>
    </source>
</evidence>
<dbReference type="InParanoid" id="A0A4Q1BW92"/>
<reference evidence="10 11" key="1">
    <citation type="submission" date="2016-06" db="EMBL/GenBank/DDBJ databases">
        <title>Evolution of pathogenesis and genome organization in the Tremellales.</title>
        <authorList>
            <person name="Cuomo C."/>
            <person name="Litvintseva A."/>
            <person name="Heitman J."/>
            <person name="Chen Y."/>
            <person name="Sun S."/>
            <person name="Springer D."/>
            <person name="Dromer F."/>
            <person name="Young S."/>
            <person name="Zeng Q."/>
            <person name="Chapman S."/>
            <person name="Gujja S."/>
            <person name="Saif S."/>
            <person name="Birren B."/>
        </authorList>
    </citation>
    <scope>NUCLEOTIDE SEQUENCE [LARGE SCALE GENOMIC DNA]</scope>
    <source>
        <strain evidence="10 11">ATCC 28783</strain>
    </source>
</reference>
<feature type="domain" description="MYND-type" evidence="9">
    <location>
        <begin position="746"/>
        <end position="788"/>
    </location>
</feature>
<comment type="similarity">
    <text evidence="2">Belongs to the MUB1/samB family.</text>
</comment>
<feature type="compositionally biased region" description="Polar residues" evidence="8">
    <location>
        <begin position="879"/>
        <end position="901"/>
    </location>
</feature>
<feature type="region of interest" description="Disordered" evidence="8">
    <location>
        <begin position="273"/>
        <end position="345"/>
    </location>
</feature>
<accession>A0A4Q1BW92</accession>
<dbReference type="PROSITE" id="PS50865">
    <property type="entry name" value="ZF_MYND_2"/>
    <property type="match status" value="1"/>
</dbReference>
<feature type="region of interest" description="Disordered" evidence="8">
    <location>
        <begin position="1018"/>
        <end position="1037"/>
    </location>
</feature>
<keyword evidence="11" id="KW-1185">Reference proteome</keyword>
<dbReference type="OrthoDB" id="5594178at2759"/>
<feature type="compositionally biased region" description="Acidic residues" evidence="8">
    <location>
        <begin position="306"/>
        <end position="319"/>
    </location>
</feature>
<dbReference type="SUPFAM" id="SSF144232">
    <property type="entry name" value="HIT/MYND zinc finger-like"/>
    <property type="match status" value="1"/>
</dbReference>
<feature type="region of interest" description="Disordered" evidence="8">
    <location>
        <begin position="509"/>
        <end position="529"/>
    </location>
</feature>
<dbReference type="GO" id="GO:0008270">
    <property type="term" value="F:zinc ion binding"/>
    <property type="evidence" value="ECO:0007669"/>
    <property type="project" value="UniProtKB-KW"/>
</dbReference>
<dbReference type="PANTHER" id="PTHR47442">
    <property type="entry name" value="MYND-TYPE ZINC FINGER PROTEIN MUB1"/>
    <property type="match status" value="1"/>
</dbReference>
<dbReference type="GO" id="GO:0007163">
    <property type="term" value="P:establishment or maintenance of cell polarity"/>
    <property type="evidence" value="ECO:0007669"/>
    <property type="project" value="TreeGrafter"/>
</dbReference>
<sequence length="1110" mass="119524">MRESNYTYPPQNRAVLTITHLLYDRRALDTTSPIALLNNLISLTHLTSTAPRIREILTCDGGLERLIDIIRSSTLPRPTPRMHDLWGLNGPSTARVLPHDKQVQLRYCLAFQSVVNLGVRGNEAVRTRVVQAGVLDITAEILEHWLKDQGISIHPGPLGSQAAVDAVAKGDIPPGVGEWGRRHKYFSMIRRDQIEGNEEQNVSTQNFNLGTYGQSRQNNSTELSPLGLIPIFPRETLNDLRTRLEAPLSVRTGLGTGEAALLTRGGLIARERDPRDVRDRDRERGERTREREVRDRQRERRQVETVDTDVDMADTEDAGTDAASVGADDSMDIDDEGTIHPPLSAISQTPRASQHLLPLPLTIAPPSRSVIPEAEEQPSTSASSAADSMSGDDGPIPRATSDSNLARTAIEASQSLRTPALSIGIPGRTLPPLGRETMSNRSSPVGTPRRTETADSRIRGRRGTIVARPIGLMPRNDLRDGGGSGTSDGGEEIDLPTATVAQGLITAQAQQRQGRATVIPGDDDPEESPANVEIADTARTIPDDSDIEAMAAEEARLDLEAGAPPGQPGATETPRTVPEADPTPRQTTTEVPVEAVADEVQEQAQIIIANGAPRGFQDLNAYVGLSSLLNPDTDRYSDDAVLLALQLLAYLSKYPHVRDTFHHPRKPMHPTFDLFSDQMPSPLPERPALSVSANIFSLAQRFTFKPGPADPDMFRIPVEIQYWAGVIMRNACRKDEANGGTRQCARMDCGKKETVAREFSKCRKCRKAKYCSKECQSMAWAEGHRFWCSARDEGPPRPPSETSANPTTEVEGGSEFVGLGVTRDVLMRAIATARAMRARALHTAPVGTPDPAPNQDTAPVVSASPTPSPGLAGPATLPHPQSQPQLRTETQAQSSLATRSQAPAPIQAPTPMPSAASLSSITTRPTSLTPAQISTPALTTSTTPVTPQTIIPPLNAPPTPSTSRPDRGRWGPIETQLPSANPTLPPSTETQAINTNQPSVPPQTAEPVPRRTAMGMLRRASDNNQPSTPIPQGQSATRSRFARFFGGERQTEQRGPSPLRNDSTGSSQTEEQTTGSRLSIWRGGRLSPSGNTGSVLGSSVGSSEGSGSGM</sequence>
<feature type="compositionally biased region" description="Polar residues" evidence="8">
    <location>
        <begin position="976"/>
        <end position="998"/>
    </location>
</feature>
<comment type="caution">
    <text evidence="10">The sequence shown here is derived from an EMBL/GenBank/DDBJ whole genome shotgun (WGS) entry which is preliminary data.</text>
</comment>
<comment type="subcellular location">
    <subcellularLocation>
        <location evidence="1">Cytoplasm</location>
    </subcellularLocation>
</comment>
<evidence type="ECO:0000256" key="1">
    <source>
        <dbReference type="ARBA" id="ARBA00004496"/>
    </source>
</evidence>
<evidence type="ECO:0000256" key="3">
    <source>
        <dbReference type="ARBA" id="ARBA00022490"/>
    </source>
</evidence>
<evidence type="ECO:0000313" key="10">
    <source>
        <dbReference type="EMBL" id="RXK42433.1"/>
    </source>
</evidence>
<dbReference type="AlphaFoldDB" id="A0A4Q1BW92"/>
<dbReference type="PANTHER" id="PTHR47442:SF1">
    <property type="entry name" value="MYND-TYPE ZINC FINGER PROTEIN MUB1"/>
    <property type="match status" value="1"/>
</dbReference>
<feature type="compositionally biased region" description="Low complexity" evidence="8">
    <location>
        <begin position="1063"/>
        <end position="1076"/>
    </location>
</feature>
<feature type="compositionally biased region" description="Low complexity" evidence="8">
    <location>
        <begin position="932"/>
        <end position="953"/>
    </location>
</feature>
<evidence type="ECO:0000256" key="6">
    <source>
        <dbReference type="ARBA" id="ARBA00022833"/>
    </source>
</evidence>
<keyword evidence="6" id="KW-0862">Zinc</keyword>
<feature type="compositionally biased region" description="Low complexity" evidence="8">
    <location>
        <begin position="379"/>
        <end position="393"/>
    </location>
</feature>
<evidence type="ECO:0000256" key="8">
    <source>
        <dbReference type="SAM" id="MobiDB-lite"/>
    </source>
</evidence>
<keyword evidence="4" id="KW-0479">Metal-binding</keyword>
<dbReference type="EMBL" id="SDIL01000002">
    <property type="protein sequence ID" value="RXK42433.1"/>
    <property type="molecule type" value="Genomic_DNA"/>
</dbReference>
<keyword evidence="3" id="KW-0963">Cytoplasm</keyword>
<feature type="region of interest" description="Disordered" evidence="8">
    <location>
        <begin position="1044"/>
        <end position="1110"/>
    </location>
</feature>
<evidence type="ECO:0000256" key="5">
    <source>
        <dbReference type="ARBA" id="ARBA00022771"/>
    </source>
</evidence>
<evidence type="ECO:0000259" key="9">
    <source>
        <dbReference type="PROSITE" id="PS50865"/>
    </source>
</evidence>
<gene>
    <name evidence="10" type="ORF">M231_00423</name>
</gene>
<dbReference type="Gene3D" id="6.10.140.2220">
    <property type="match status" value="1"/>
</dbReference>
<protein>
    <recommendedName>
        <fullName evidence="9">MYND-type domain-containing protein</fullName>
    </recommendedName>
</protein>
<evidence type="ECO:0000256" key="2">
    <source>
        <dbReference type="ARBA" id="ARBA00010655"/>
    </source>
</evidence>
<feature type="compositionally biased region" description="Polar residues" evidence="8">
    <location>
        <begin position="916"/>
        <end position="931"/>
    </location>
</feature>
<feature type="region of interest" description="Disordered" evidence="8">
    <location>
        <begin position="844"/>
        <end position="1008"/>
    </location>
</feature>
<feature type="region of interest" description="Disordered" evidence="8">
    <location>
        <begin position="560"/>
        <end position="590"/>
    </location>
</feature>
<dbReference type="GO" id="GO:1990304">
    <property type="term" value="C:MUB1-RAD6-UBR2 ubiquitin ligase complex"/>
    <property type="evidence" value="ECO:0007669"/>
    <property type="project" value="TreeGrafter"/>
</dbReference>
<evidence type="ECO:0000313" key="11">
    <source>
        <dbReference type="Proteomes" id="UP000289152"/>
    </source>
</evidence>
<organism evidence="10 11">
    <name type="scientific">Tremella mesenterica</name>
    <name type="common">Jelly fungus</name>
    <dbReference type="NCBI Taxonomy" id="5217"/>
    <lineage>
        <taxon>Eukaryota</taxon>
        <taxon>Fungi</taxon>
        <taxon>Dikarya</taxon>
        <taxon>Basidiomycota</taxon>
        <taxon>Agaricomycotina</taxon>
        <taxon>Tremellomycetes</taxon>
        <taxon>Tremellales</taxon>
        <taxon>Tremellaceae</taxon>
        <taxon>Tremella</taxon>
    </lineage>
</organism>
<proteinExistence type="inferred from homology"/>
<dbReference type="InterPro" id="IPR051664">
    <property type="entry name" value="MYND-type_zinc_finger"/>
</dbReference>
<dbReference type="InterPro" id="IPR002893">
    <property type="entry name" value="Znf_MYND"/>
</dbReference>